<dbReference type="InterPro" id="IPR008972">
    <property type="entry name" value="Cupredoxin"/>
</dbReference>
<keyword evidence="7" id="KW-0479">Metal-binding</keyword>
<feature type="domain" description="Plastocyanin-like" evidence="13">
    <location>
        <begin position="76"/>
        <end position="178"/>
    </location>
</feature>
<gene>
    <name evidence="14" type="ORF">QYB97_13575</name>
</gene>
<sequence length="351" mass="39135">MKQKKSLLFILPVLCLMVAAIWWGNHSLYSPESTAEAKEKPAEVVSPDVPKAKYISKGGIKTFKLTAEPVKQEVSKGIYMKAWGYNGGTPGPTIVVNQGDKIRVEVKNNLKEPTSVHWHGLIVPNKMDGVPAVEDSSKIMPGKSFTYEFKIKQAGTFMYHSHVNVEKQEMMGLGGMLVSLPKNNKQKIDRDYTLLTQEWKLEKPKSKMDMNMGTKDKSEGEVTQGTYEVKPEAMMWNVFTFNGKQLPDTTPLKVKKGERVKIRLGNLSMESHPIHLHGHNATVIAKDGVPLKNSAQYLVNTVNIAPGETYDIAFTADNTGTWPLHCHLPHHTAGKGQKEGGMFTTLKYMNE</sequence>
<dbReference type="CDD" id="cd04202">
    <property type="entry name" value="CuRO_D2_2dMcoN_like"/>
    <property type="match status" value="1"/>
</dbReference>
<name>A0ABT8HXK5_9BACL</name>
<accession>A0ABT8HXK5</accession>
<reference evidence="14" key="1">
    <citation type="submission" date="2023-07" db="EMBL/GenBank/DDBJ databases">
        <title>Fictibacillus sp. isolated from freshwater pond.</title>
        <authorList>
            <person name="Kirdat K."/>
            <person name="Bhat A."/>
            <person name="Mourya A."/>
            <person name="Yadav A."/>
        </authorList>
    </citation>
    <scope>NUCLEOTIDE SEQUENCE</scope>
    <source>
        <strain evidence="14">NE201</strain>
    </source>
</reference>
<dbReference type="InterPro" id="IPR011706">
    <property type="entry name" value="Cu-oxidase_C"/>
</dbReference>
<comment type="cofactor">
    <cofactor evidence="2">
        <name>Cu(2+)</name>
        <dbReference type="ChEBI" id="CHEBI:29036"/>
    </cofactor>
</comment>
<keyword evidence="10" id="KW-0186">Copper</keyword>
<dbReference type="PRINTS" id="PR00695">
    <property type="entry name" value="CUNO2RDTASE"/>
</dbReference>
<dbReference type="PANTHER" id="PTHR11709">
    <property type="entry name" value="MULTI-COPPER OXIDASE"/>
    <property type="match status" value="1"/>
</dbReference>
<dbReference type="InterPro" id="IPR001287">
    <property type="entry name" value="NO2-reductase_Cu"/>
</dbReference>
<protein>
    <recommendedName>
        <fullName evidence="6">Copper-containing nitrite reductase</fullName>
        <ecNumber evidence="5">1.7.2.1</ecNumber>
    </recommendedName>
</protein>
<dbReference type="Proteomes" id="UP001172721">
    <property type="component" value="Unassembled WGS sequence"/>
</dbReference>
<evidence type="ECO:0000256" key="6">
    <source>
        <dbReference type="ARBA" id="ARBA00017290"/>
    </source>
</evidence>
<organism evidence="14 15">
    <name type="scientific">Fictibacillus fluitans</name>
    <dbReference type="NCBI Taxonomy" id="3058422"/>
    <lineage>
        <taxon>Bacteria</taxon>
        <taxon>Bacillati</taxon>
        <taxon>Bacillota</taxon>
        <taxon>Bacilli</taxon>
        <taxon>Bacillales</taxon>
        <taxon>Fictibacillaceae</taxon>
        <taxon>Fictibacillus</taxon>
    </lineage>
</organism>
<evidence type="ECO:0000256" key="5">
    <source>
        <dbReference type="ARBA" id="ARBA00011882"/>
    </source>
</evidence>
<dbReference type="InterPro" id="IPR011707">
    <property type="entry name" value="Cu-oxidase-like_N"/>
</dbReference>
<evidence type="ECO:0000256" key="7">
    <source>
        <dbReference type="ARBA" id="ARBA00022723"/>
    </source>
</evidence>
<comment type="subunit">
    <text evidence="4">Homotrimer.</text>
</comment>
<evidence type="ECO:0000256" key="1">
    <source>
        <dbReference type="ARBA" id="ARBA00001960"/>
    </source>
</evidence>
<proteinExistence type="inferred from homology"/>
<evidence type="ECO:0000259" key="12">
    <source>
        <dbReference type="Pfam" id="PF07731"/>
    </source>
</evidence>
<evidence type="ECO:0000256" key="3">
    <source>
        <dbReference type="ARBA" id="ARBA00010609"/>
    </source>
</evidence>
<dbReference type="Pfam" id="PF07732">
    <property type="entry name" value="Cu-oxidase_3"/>
    <property type="match status" value="1"/>
</dbReference>
<comment type="cofactor">
    <cofactor evidence="1">
        <name>Cu(+)</name>
        <dbReference type="ChEBI" id="CHEBI:49552"/>
    </cofactor>
</comment>
<dbReference type="PANTHER" id="PTHR11709:SF394">
    <property type="entry name" value="FI03373P-RELATED"/>
    <property type="match status" value="1"/>
</dbReference>
<evidence type="ECO:0000256" key="8">
    <source>
        <dbReference type="ARBA" id="ARBA00022737"/>
    </source>
</evidence>
<dbReference type="Gene3D" id="2.60.40.420">
    <property type="entry name" value="Cupredoxins - blue copper proteins"/>
    <property type="match status" value="2"/>
</dbReference>
<dbReference type="EC" id="1.7.2.1" evidence="5"/>
<keyword evidence="8" id="KW-0677">Repeat</keyword>
<evidence type="ECO:0000256" key="4">
    <source>
        <dbReference type="ARBA" id="ARBA00011233"/>
    </source>
</evidence>
<evidence type="ECO:0000256" key="9">
    <source>
        <dbReference type="ARBA" id="ARBA00023002"/>
    </source>
</evidence>
<evidence type="ECO:0000313" key="15">
    <source>
        <dbReference type="Proteomes" id="UP001172721"/>
    </source>
</evidence>
<dbReference type="EMBL" id="JAUHTR010000006">
    <property type="protein sequence ID" value="MDN4525508.1"/>
    <property type="molecule type" value="Genomic_DNA"/>
</dbReference>
<dbReference type="InterPro" id="IPR045087">
    <property type="entry name" value="Cu-oxidase_fam"/>
</dbReference>
<dbReference type="Pfam" id="PF07731">
    <property type="entry name" value="Cu-oxidase_2"/>
    <property type="match status" value="1"/>
</dbReference>
<evidence type="ECO:0000313" key="14">
    <source>
        <dbReference type="EMBL" id="MDN4525508.1"/>
    </source>
</evidence>
<keyword evidence="9" id="KW-0560">Oxidoreductase</keyword>
<evidence type="ECO:0000256" key="10">
    <source>
        <dbReference type="ARBA" id="ARBA00023008"/>
    </source>
</evidence>
<evidence type="ECO:0000259" key="13">
    <source>
        <dbReference type="Pfam" id="PF07732"/>
    </source>
</evidence>
<evidence type="ECO:0000256" key="2">
    <source>
        <dbReference type="ARBA" id="ARBA00001973"/>
    </source>
</evidence>
<comment type="caution">
    <text evidence="14">The sequence shown here is derived from an EMBL/GenBank/DDBJ whole genome shotgun (WGS) entry which is preliminary data.</text>
</comment>
<evidence type="ECO:0000256" key="11">
    <source>
        <dbReference type="ARBA" id="ARBA00049340"/>
    </source>
</evidence>
<comment type="catalytic activity">
    <reaction evidence="11">
        <text>nitric oxide + Fe(III)-[cytochrome c] + H2O = Fe(II)-[cytochrome c] + nitrite + 2 H(+)</text>
        <dbReference type="Rhea" id="RHEA:15233"/>
        <dbReference type="Rhea" id="RHEA-COMP:10350"/>
        <dbReference type="Rhea" id="RHEA-COMP:14399"/>
        <dbReference type="ChEBI" id="CHEBI:15377"/>
        <dbReference type="ChEBI" id="CHEBI:15378"/>
        <dbReference type="ChEBI" id="CHEBI:16301"/>
        <dbReference type="ChEBI" id="CHEBI:16480"/>
        <dbReference type="ChEBI" id="CHEBI:29033"/>
        <dbReference type="ChEBI" id="CHEBI:29034"/>
        <dbReference type="EC" id="1.7.2.1"/>
    </reaction>
</comment>
<dbReference type="CDD" id="cd13860">
    <property type="entry name" value="CuRO_1_2dMco_1"/>
    <property type="match status" value="1"/>
</dbReference>
<dbReference type="SUPFAM" id="SSF49503">
    <property type="entry name" value="Cupredoxins"/>
    <property type="match status" value="2"/>
</dbReference>
<dbReference type="RefSeq" id="WP_301166536.1">
    <property type="nucleotide sequence ID" value="NZ_JAUHTR010000006.1"/>
</dbReference>
<feature type="domain" description="Plastocyanin-like" evidence="12">
    <location>
        <begin position="233"/>
        <end position="332"/>
    </location>
</feature>
<keyword evidence="15" id="KW-1185">Reference proteome</keyword>
<comment type="similarity">
    <text evidence="3">Belongs to the multicopper oxidase family.</text>
</comment>